<keyword evidence="2" id="KW-0874">Quinone</keyword>
<comment type="similarity">
    <text evidence="1 2">Belongs to the complex I subunit 6 family.</text>
</comment>
<dbReference type="PANTHER" id="PTHR33269">
    <property type="entry name" value="NADH-UBIQUINONE OXIDOREDUCTASE CHAIN 6"/>
    <property type="match status" value="1"/>
</dbReference>
<feature type="transmembrane region" description="Helical" evidence="2">
    <location>
        <begin position="31"/>
        <end position="49"/>
    </location>
</feature>
<dbReference type="GO" id="GO:0048038">
    <property type="term" value="F:quinone binding"/>
    <property type="evidence" value="ECO:0007669"/>
    <property type="project" value="UniProtKB-UniRule"/>
</dbReference>
<keyword evidence="2" id="KW-0520">NAD</keyword>
<dbReference type="AlphaFoldDB" id="A0A1C3ENR7"/>
<comment type="catalytic activity">
    <reaction evidence="2">
        <text>a quinone + NADH + 5 H(+)(in) = a quinol + NAD(+) + 4 H(+)(out)</text>
        <dbReference type="Rhea" id="RHEA:57888"/>
        <dbReference type="ChEBI" id="CHEBI:15378"/>
        <dbReference type="ChEBI" id="CHEBI:24646"/>
        <dbReference type="ChEBI" id="CHEBI:57540"/>
        <dbReference type="ChEBI" id="CHEBI:57945"/>
        <dbReference type="ChEBI" id="CHEBI:132124"/>
    </reaction>
</comment>
<feature type="transmembrane region" description="Helical" evidence="2">
    <location>
        <begin position="92"/>
        <end position="110"/>
    </location>
</feature>
<dbReference type="Pfam" id="PF00499">
    <property type="entry name" value="Oxidored_q3"/>
    <property type="match status" value="1"/>
</dbReference>
<sequence length="290" mass="30503">MTVLQFLFAVFASTTCLGAVMVALTQNIVRMAFWLMVSVASAAGLFFLLHADFLAAAQLLVYLGGTVVILVFGVMLTAGGRTRSLSPTGGETIVAAALALSLIMLLLFTVGSVDWERLNTIAKTGQVSPTAAQPKNEAEPQLTESSPTGDENSPVLGAGRKGDTGHALGSAMIGFRPQWNRENQLVLGTGYLLPFEIISVHLLVVLIGAAYLARAKRQLPSSRRSPDATSTSLLWDQDSAQLDSSGSANPALSQSSPVRDDLSRSQNLVSGTGFSMFTSDPQSPNSGEVS</sequence>
<dbReference type="Proteomes" id="UP000094828">
    <property type="component" value="Unassembled WGS sequence"/>
</dbReference>
<evidence type="ECO:0000256" key="1">
    <source>
        <dbReference type="ARBA" id="ARBA00005698"/>
    </source>
</evidence>
<gene>
    <name evidence="4" type="ORF">A6X21_04250</name>
</gene>
<feature type="compositionally biased region" description="Polar residues" evidence="3">
    <location>
        <begin position="240"/>
        <end position="257"/>
    </location>
</feature>
<dbReference type="Gene3D" id="1.20.120.1200">
    <property type="entry name" value="NADH-ubiquinone/plastoquinone oxidoreductase chain 6, subunit NuoJ"/>
    <property type="match status" value="1"/>
</dbReference>
<reference evidence="4 5" key="1">
    <citation type="submission" date="2016-05" db="EMBL/GenBank/DDBJ databases">
        <title>Genomic and physiological characterization of Planctopirus sp. isolated from fresh water lake.</title>
        <authorList>
            <person name="Subhash Y."/>
            <person name="Ramana C."/>
        </authorList>
    </citation>
    <scope>NUCLEOTIDE SEQUENCE [LARGE SCALE GENOMIC DNA]</scope>
    <source>
        <strain evidence="4 5">JC280</strain>
    </source>
</reference>
<dbReference type="GO" id="GO:0008137">
    <property type="term" value="F:NADH dehydrogenase (ubiquinone) activity"/>
    <property type="evidence" value="ECO:0007669"/>
    <property type="project" value="UniProtKB-UniRule"/>
</dbReference>
<feature type="compositionally biased region" description="Polar residues" evidence="3">
    <location>
        <begin position="142"/>
        <end position="151"/>
    </location>
</feature>
<dbReference type="GO" id="GO:0005886">
    <property type="term" value="C:plasma membrane"/>
    <property type="evidence" value="ECO:0007669"/>
    <property type="project" value="UniProtKB-SubCell"/>
</dbReference>
<keyword evidence="2" id="KW-0472">Membrane</keyword>
<comment type="function">
    <text evidence="2">NDH-1 shuttles electrons from NADH, via FMN and iron-sulfur (Fe-S) centers, to quinones in the respiratory chain. Couples the redox reaction to proton translocation (for every two electrons transferred, four hydrogen ions are translocated across the cytoplasmic membrane), and thus conserves the redox energy in a proton gradient.</text>
</comment>
<feature type="transmembrane region" description="Helical" evidence="2">
    <location>
        <begin position="191"/>
        <end position="213"/>
    </location>
</feature>
<dbReference type="InterPro" id="IPR001457">
    <property type="entry name" value="NADH_UbQ/plastoQ_OxRdtase_su6"/>
</dbReference>
<protein>
    <recommendedName>
        <fullName evidence="2">NADH-quinone oxidoreductase subunit J</fullName>
        <ecNumber evidence="2">7.1.1.-</ecNumber>
    </recommendedName>
</protein>
<dbReference type="PANTHER" id="PTHR33269:SF17">
    <property type="entry name" value="NADH-UBIQUINONE OXIDOREDUCTASE CHAIN 6"/>
    <property type="match status" value="1"/>
</dbReference>
<feature type="transmembrane region" description="Helical" evidence="2">
    <location>
        <begin position="6"/>
        <end position="24"/>
    </location>
</feature>
<keyword evidence="2" id="KW-1003">Cell membrane</keyword>
<feature type="compositionally biased region" description="Polar residues" evidence="3">
    <location>
        <begin position="264"/>
        <end position="290"/>
    </location>
</feature>
<accession>A0A1C3ENR7</accession>
<organism evidence="4 5">
    <name type="scientific">Planctopirus hydrillae</name>
    <dbReference type="NCBI Taxonomy" id="1841610"/>
    <lineage>
        <taxon>Bacteria</taxon>
        <taxon>Pseudomonadati</taxon>
        <taxon>Planctomycetota</taxon>
        <taxon>Planctomycetia</taxon>
        <taxon>Planctomycetales</taxon>
        <taxon>Planctomycetaceae</taxon>
        <taxon>Planctopirus</taxon>
    </lineage>
</organism>
<keyword evidence="2" id="KW-1133">Transmembrane helix</keyword>
<feature type="region of interest" description="Disordered" evidence="3">
    <location>
        <begin position="240"/>
        <end position="290"/>
    </location>
</feature>
<dbReference type="InterPro" id="IPR042106">
    <property type="entry name" value="Nuo/plastoQ_OxRdtase_6_NuoJ"/>
</dbReference>
<dbReference type="EMBL" id="LYDR01000039">
    <property type="protein sequence ID" value="ODA34868.1"/>
    <property type="molecule type" value="Genomic_DNA"/>
</dbReference>
<comment type="subcellular location">
    <subcellularLocation>
        <location evidence="2">Cell membrane</location>
        <topology evidence="2">Multi-pass membrane protein</topology>
    </subcellularLocation>
</comment>
<name>A0A1C3ENR7_9PLAN</name>
<feature type="transmembrane region" description="Helical" evidence="2">
    <location>
        <begin position="55"/>
        <end position="80"/>
    </location>
</feature>
<evidence type="ECO:0000313" key="5">
    <source>
        <dbReference type="Proteomes" id="UP000094828"/>
    </source>
</evidence>
<keyword evidence="2" id="KW-0812">Transmembrane</keyword>
<comment type="caution">
    <text evidence="4">The sequence shown here is derived from an EMBL/GenBank/DDBJ whole genome shotgun (WGS) entry which is preliminary data.</text>
</comment>
<evidence type="ECO:0000313" key="4">
    <source>
        <dbReference type="EMBL" id="ODA34868.1"/>
    </source>
</evidence>
<proteinExistence type="inferred from homology"/>
<feature type="region of interest" description="Disordered" evidence="3">
    <location>
        <begin position="126"/>
        <end position="161"/>
    </location>
</feature>
<evidence type="ECO:0000256" key="3">
    <source>
        <dbReference type="SAM" id="MobiDB-lite"/>
    </source>
</evidence>
<dbReference type="RefSeq" id="WP_068846360.1">
    <property type="nucleotide sequence ID" value="NZ_LYDR01000039.1"/>
</dbReference>
<dbReference type="STRING" id="1841610.A6X21_04250"/>
<keyword evidence="5" id="KW-1185">Reference proteome</keyword>
<evidence type="ECO:0000256" key="2">
    <source>
        <dbReference type="RuleBase" id="RU004429"/>
    </source>
</evidence>
<dbReference type="EC" id="7.1.1.-" evidence="2"/>